<name>A0ACB9R600_9MYRT</name>
<comment type="caution">
    <text evidence="1">The sequence shown here is derived from an EMBL/GenBank/DDBJ whole genome shotgun (WGS) entry which is preliminary data.</text>
</comment>
<keyword evidence="2" id="KW-1185">Reference proteome</keyword>
<dbReference type="Proteomes" id="UP001057402">
    <property type="component" value="Chromosome 4"/>
</dbReference>
<proteinExistence type="predicted"/>
<sequence length="74" mass="8519">MCKHSTHDREPRPENPDRIRVIWDKLQAAGITRRWMECKGHALAQLTRPHRKKLCGRLSLIVFSSVGNQHGHGV</sequence>
<evidence type="ECO:0000313" key="1">
    <source>
        <dbReference type="EMBL" id="KAI4374521.1"/>
    </source>
</evidence>
<dbReference type="EMBL" id="CM042883">
    <property type="protein sequence ID" value="KAI4374521.1"/>
    <property type="molecule type" value="Genomic_DNA"/>
</dbReference>
<protein>
    <submittedName>
        <fullName evidence="1">Uncharacterized protein</fullName>
    </submittedName>
</protein>
<organism evidence="1 2">
    <name type="scientific">Melastoma candidum</name>
    <dbReference type="NCBI Taxonomy" id="119954"/>
    <lineage>
        <taxon>Eukaryota</taxon>
        <taxon>Viridiplantae</taxon>
        <taxon>Streptophyta</taxon>
        <taxon>Embryophyta</taxon>
        <taxon>Tracheophyta</taxon>
        <taxon>Spermatophyta</taxon>
        <taxon>Magnoliopsida</taxon>
        <taxon>eudicotyledons</taxon>
        <taxon>Gunneridae</taxon>
        <taxon>Pentapetalae</taxon>
        <taxon>rosids</taxon>
        <taxon>malvids</taxon>
        <taxon>Myrtales</taxon>
        <taxon>Melastomataceae</taxon>
        <taxon>Melastomatoideae</taxon>
        <taxon>Melastomateae</taxon>
        <taxon>Melastoma</taxon>
    </lineage>
</organism>
<reference evidence="2" key="1">
    <citation type="journal article" date="2023" name="Front. Plant Sci.">
        <title>Chromosomal-level genome assembly of Melastoma candidum provides insights into trichome evolution.</title>
        <authorList>
            <person name="Zhong Y."/>
            <person name="Wu W."/>
            <person name="Sun C."/>
            <person name="Zou P."/>
            <person name="Liu Y."/>
            <person name="Dai S."/>
            <person name="Zhou R."/>
        </authorList>
    </citation>
    <scope>NUCLEOTIDE SEQUENCE [LARGE SCALE GENOMIC DNA]</scope>
</reference>
<evidence type="ECO:0000313" key="2">
    <source>
        <dbReference type="Proteomes" id="UP001057402"/>
    </source>
</evidence>
<accession>A0ACB9R600</accession>
<gene>
    <name evidence="1" type="ORF">MLD38_012505</name>
</gene>